<dbReference type="EMBL" id="CP043727">
    <property type="protein sequence ID" value="QHB33772.1"/>
    <property type="molecule type" value="Genomic_DNA"/>
</dbReference>
<evidence type="ECO:0000256" key="1">
    <source>
        <dbReference type="SAM" id="Phobius"/>
    </source>
</evidence>
<name>A0A857F482_9GAMM</name>
<sequence>MTGLGFLLPMVAGAAIGWVSYNVVAHIVSKQKVSTLRAISLGGLCTLSLVLGGCAFSALSAEYPAEKQGVGCEGNGPECYAKIHHNPVRACKQAMDKKATFRHLWLGNEAKPVFEKYFWHDEEAKIVQAFGNQANAINSLGMLTPLQYFCIFNANTGEIIAASFE</sequence>
<dbReference type="Proteomes" id="UP000464402">
    <property type="component" value="Chromosome"/>
</dbReference>
<keyword evidence="1" id="KW-0472">Membrane</keyword>
<gene>
    <name evidence="2" type="ORF">F0T03_17455</name>
</gene>
<keyword evidence="1" id="KW-1133">Transmembrane helix</keyword>
<reference evidence="3" key="1">
    <citation type="submission" date="2019-09" db="EMBL/GenBank/DDBJ databases">
        <title>Yersinia canariae sp. nov., isolated from a human yersiniosis case.</title>
        <authorList>
            <person name="Nguyen S.V."/>
            <person name="Greig D."/>
            <person name="Hurley D."/>
            <person name="Cao Y."/>
            <person name="McCabe E."/>
            <person name="Mitchell M."/>
            <person name="Jenkins C."/>
            <person name="Fanning S."/>
        </authorList>
    </citation>
    <scope>NUCLEOTIDE SEQUENCE [LARGE SCALE GENOMIC DNA]</scope>
    <source>
        <strain evidence="3">NCTC 14382</strain>
    </source>
</reference>
<proteinExistence type="predicted"/>
<dbReference type="KEGG" id="yca:F0T03_17455"/>
<feature type="transmembrane region" description="Helical" evidence="1">
    <location>
        <begin position="36"/>
        <end position="59"/>
    </location>
</feature>
<protein>
    <recommendedName>
        <fullName evidence="4">Transmembrane protein</fullName>
    </recommendedName>
</protein>
<accession>A0A857F482</accession>
<evidence type="ECO:0000313" key="3">
    <source>
        <dbReference type="Proteomes" id="UP000464402"/>
    </source>
</evidence>
<feature type="transmembrane region" description="Helical" evidence="1">
    <location>
        <begin position="6"/>
        <end position="24"/>
    </location>
</feature>
<evidence type="ECO:0008006" key="4">
    <source>
        <dbReference type="Google" id="ProtNLM"/>
    </source>
</evidence>
<dbReference type="AlphaFoldDB" id="A0A857F482"/>
<evidence type="ECO:0000313" key="2">
    <source>
        <dbReference type="EMBL" id="QHB33772.1"/>
    </source>
</evidence>
<keyword evidence="3" id="KW-1185">Reference proteome</keyword>
<dbReference type="RefSeq" id="WP_145553075.1">
    <property type="nucleotide sequence ID" value="NZ_CABHYN010000003.1"/>
</dbReference>
<organism evidence="2 3">
    <name type="scientific">Yersinia canariae</name>
    <dbReference type="NCBI Taxonomy" id="2607663"/>
    <lineage>
        <taxon>Bacteria</taxon>
        <taxon>Pseudomonadati</taxon>
        <taxon>Pseudomonadota</taxon>
        <taxon>Gammaproteobacteria</taxon>
        <taxon>Enterobacterales</taxon>
        <taxon>Yersiniaceae</taxon>
        <taxon>Yersinia</taxon>
    </lineage>
</organism>
<keyword evidence="1" id="KW-0812">Transmembrane</keyword>